<reference evidence="2" key="1">
    <citation type="submission" date="2020-02" db="EMBL/GenBank/DDBJ databases">
        <authorList>
            <person name="Meier V. D."/>
        </authorList>
    </citation>
    <scope>NUCLEOTIDE SEQUENCE</scope>
    <source>
        <strain evidence="2">AVDCRST_MAG51</strain>
    </source>
</reference>
<name>A0A6J4PQ00_9BURK</name>
<feature type="compositionally biased region" description="Basic residues" evidence="1">
    <location>
        <begin position="188"/>
        <end position="207"/>
    </location>
</feature>
<dbReference type="EMBL" id="CADCUX010000416">
    <property type="protein sequence ID" value="CAA9420394.1"/>
    <property type="molecule type" value="Genomic_DNA"/>
</dbReference>
<feature type="non-terminal residue" evidence="2">
    <location>
        <position position="299"/>
    </location>
</feature>
<feature type="compositionally biased region" description="Basic and acidic residues" evidence="1">
    <location>
        <begin position="223"/>
        <end position="240"/>
    </location>
</feature>
<feature type="compositionally biased region" description="Basic residues" evidence="1">
    <location>
        <begin position="97"/>
        <end position="109"/>
    </location>
</feature>
<feature type="compositionally biased region" description="Low complexity" evidence="1">
    <location>
        <begin position="211"/>
        <end position="222"/>
    </location>
</feature>
<feature type="non-terminal residue" evidence="2">
    <location>
        <position position="1"/>
    </location>
</feature>
<accession>A0A6J4PQ00</accession>
<sequence>EKSIAGRRARRRRHRRGVRAGERHHRQGQGLGRDHHGRARFVRCPVLHPGRRQVRRLPRGDLPAHHRQPREGGRPQAGSEVPARDLAEPHPAGAERHRGHRVRLHHQQRHAPEGRVLPAHDLRGRSAHRRQGQLRRQRHQGPERQERGHHHGHHLGADAAQERARPGHRLQGSVRQGPRRFLPAARVRPCRRLRDGRRHPGRQHRHRQEPGRLQAGRRGAVGRADRHHDPQGRRRAQEDRRRHRQGNGQVRRTRQAVGQVVHAADPAEEHQGGLRRQREHEAGVGEPQRQADGRLRQEV</sequence>
<feature type="compositionally biased region" description="Basic and acidic residues" evidence="1">
    <location>
        <begin position="58"/>
        <end position="73"/>
    </location>
</feature>
<evidence type="ECO:0000256" key="1">
    <source>
        <dbReference type="SAM" id="MobiDB-lite"/>
    </source>
</evidence>
<evidence type="ECO:0000313" key="2">
    <source>
        <dbReference type="EMBL" id="CAA9420394.1"/>
    </source>
</evidence>
<feature type="compositionally biased region" description="Basic and acidic residues" evidence="1">
    <location>
        <begin position="82"/>
        <end position="96"/>
    </location>
</feature>
<feature type="compositionally biased region" description="Basic and acidic residues" evidence="1">
    <location>
        <begin position="110"/>
        <end position="124"/>
    </location>
</feature>
<dbReference type="AlphaFoldDB" id="A0A6J4PQ00"/>
<feature type="region of interest" description="Disordered" evidence="1">
    <location>
        <begin position="1"/>
        <end position="299"/>
    </location>
</feature>
<protein>
    <submittedName>
        <fullName evidence="2">Glutamate Aspartate periplasmic binding protein GltI</fullName>
    </submittedName>
</protein>
<feature type="compositionally biased region" description="Basic and acidic residues" evidence="1">
    <location>
        <begin position="265"/>
        <end position="299"/>
    </location>
</feature>
<organism evidence="2">
    <name type="scientific">uncultured Ramlibacter sp</name>
    <dbReference type="NCBI Taxonomy" id="260755"/>
    <lineage>
        <taxon>Bacteria</taxon>
        <taxon>Pseudomonadati</taxon>
        <taxon>Pseudomonadota</taxon>
        <taxon>Betaproteobacteria</taxon>
        <taxon>Burkholderiales</taxon>
        <taxon>Comamonadaceae</taxon>
        <taxon>Ramlibacter</taxon>
        <taxon>environmental samples</taxon>
    </lineage>
</organism>
<feature type="compositionally biased region" description="Basic residues" evidence="1">
    <location>
        <begin position="125"/>
        <end position="139"/>
    </location>
</feature>
<feature type="compositionally biased region" description="Basic residues" evidence="1">
    <location>
        <begin position="1"/>
        <end position="27"/>
    </location>
</feature>
<proteinExistence type="predicted"/>
<gene>
    <name evidence="2" type="ORF">AVDCRST_MAG51-1970</name>
</gene>